<dbReference type="Proteomes" id="UP000789396">
    <property type="component" value="Unassembled WGS sequence"/>
</dbReference>
<dbReference type="AlphaFoldDB" id="A0A9N9E2F1"/>
<reference evidence="2" key="1">
    <citation type="submission" date="2021-06" db="EMBL/GenBank/DDBJ databases">
        <authorList>
            <person name="Kallberg Y."/>
            <person name="Tangrot J."/>
            <person name="Rosling A."/>
        </authorList>
    </citation>
    <scope>NUCLEOTIDE SEQUENCE</scope>
    <source>
        <strain evidence="2">IN212</strain>
    </source>
</reference>
<evidence type="ECO:0000313" key="2">
    <source>
        <dbReference type="EMBL" id="CAG8661646.1"/>
    </source>
</evidence>
<gene>
    <name evidence="2" type="ORF">RFULGI_LOCUS8871</name>
</gene>
<evidence type="ECO:0000313" key="3">
    <source>
        <dbReference type="Proteomes" id="UP000789396"/>
    </source>
</evidence>
<feature type="compositionally biased region" description="Low complexity" evidence="1">
    <location>
        <begin position="23"/>
        <end position="34"/>
    </location>
</feature>
<keyword evidence="3" id="KW-1185">Reference proteome</keyword>
<sequence>EINLISNDKCQINENEYRYSSESKNNYINNNKYNNSDDDDDYASKNSNFDISNDKDGYYNEKKLIMLINEAKYHK</sequence>
<feature type="region of interest" description="Disordered" evidence="1">
    <location>
        <begin position="23"/>
        <end position="47"/>
    </location>
</feature>
<comment type="caution">
    <text evidence="2">The sequence shown here is derived from an EMBL/GenBank/DDBJ whole genome shotgun (WGS) entry which is preliminary data.</text>
</comment>
<accession>A0A9N9E2F1</accession>
<organism evidence="2 3">
    <name type="scientific">Racocetra fulgida</name>
    <dbReference type="NCBI Taxonomy" id="60492"/>
    <lineage>
        <taxon>Eukaryota</taxon>
        <taxon>Fungi</taxon>
        <taxon>Fungi incertae sedis</taxon>
        <taxon>Mucoromycota</taxon>
        <taxon>Glomeromycotina</taxon>
        <taxon>Glomeromycetes</taxon>
        <taxon>Diversisporales</taxon>
        <taxon>Gigasporaceae</taxon>
        <taxon>Racocetra</taxon>
    </lineage>
</organism>
<feature type="non-terminal residue" evidence="2">
    <location>
        <position position="1"/>
    </location>
</feature>
<evidence type="ECO:0000256" key="1">
    <source>
        <dbReference type="SAM" id="MobiDB-lite"/>
    </source>
</evidence>
<proteinExistence type="predicted"/>
<dbReference type="EMBL" id="CAJVPZ010014911">
    <property type="protein sequence ID" value="CAG8661646.1"/>
    <property type="molecule type" value="Genomic_DNA"/>
</dbReference>
<name>A0A9N9E2F1_9GLOM</name>
<protein>
    <submittedName>
        <fullName evidence="2">13249_t:CDS:1</fullName>
    </submittedName>
</protein>